<keyword evidence="6 13" id="KW-1133">Transmembrane helix</keyword>
<evidence type="ECO:0000313" key="15">
    <source>
        <dbReference type="Proteomes" id="UP000008144"/>
    </source>
</evidence>
<dbReference type="InterPro" id="IPR004686">
    <property type="entry name" value="Mtc"/>
</dbReference>
<comment type="similarity">
    <text evidence="2 13">Belongs to the sideroflexin family.</text>
</comment>
<evidence type="ECO:0000256" key="9">
    <source>
        <dbReference type="ARBA" id="ARBA00036141"/>
    </source>
</evidence>
<accession>F6TZ34</accession>
<dbReference type="FunCoup" id="F6TZ34">
    <property type="interactions" value="54"/>
</dbReference>
<evidence type="ECO:0000256" key="4">
    <source>
        <dbReference type="ARBA" id="ARBA00022692"/>
    </source>
</evidence>
<reference evidence="15" key="1">
    <citation type="journal article" date="2002" name="Science">
        <title>The draft genome of Ciona intestinalis: insights into chordate and vertebrate origins.</title>
        <authorList>
            <person name="Dehal P."/>
            <person name="Satou Y."/>
            <person name="Campbell R.K."/>
            <person name="Chapman J."/>
            <person name="Degnan B."/>
            <person name="De Tomaso A."/>
            <person name="Davidson B."/>
            <person name="Di Gregorio A."/>
            <person name="Gelpke M."/>
            <person name="Goodstein D.M."/>
            <person name="Harafuji N."/>
            <person name="Hastings K.E."/>
            <person name="Ho I."/>
            <person name="Hotta K."/>
            <person name="Huang W."/>
            <person name="Kawashima T."/>
            <person name="Lemaire P."/>
            <person name="Martinez D."/>
            <person name="Meinertzhagen I.A."/>
            <person name="Necula S."/>
            <person name="Nonaka M."/>
            <person name="Putnam N."/>
            <person name="Rash S."/>
            <person name="Saiga H."/>
            <person name="Satake M."/>
            <person name="Terry A."/>
            <person name="Yamada L."/>
            <person name="Wang H.G."/>
            <person name="Awazu S."/>
            <person name="Azumi K."/>
            <person name="Boore J."/>
            <person name="Branno M."/>
            <person name="Chin-Bow S."/>
            <person name="DeSantis R."/>
            <person name="Doyle S."/>
            <person name="Francino P."/>
            <person name="Keys D.N."/>
            <person name="Haga S."/>
            <person name="Hayashi H."/>
            <person name="Hino K."/>
            <person name="Imai K.S."/>
            <person name="Inaba K."/>
            <person name="Kano S."/>
            <person name="Kobayashi K."/>
            <person name="Kobayashi M."/>
            <person name="Lee B.I."/>
            <person name="Makabe K.W."/>
            <person name="Manohar C."/>
            <person name="Matassi G."/>
            <person name="Medina M."/>
            <person name="Mochizuki Y."/>
            <person name="Mount S."/>
            <person name="Morishita T."/>
            <person name="Miura S."/>
            <person name="Nakayama A."/>
            <person name="Nishizaka S."/>
            <person name="Nomoto H."/>
            <person name="Ohta F."/>
            <person name="Oishi K."/>
            <person name="Rigoutsos I."/>
            <person name="Sano M."/>
            <person name="Sasaki A."/>
            <person name="Sasakura Y."/>
            <person name="Shoguchi E."/>
            <person name="Shin-i T."/>
            <person name="Spagnuolo A."/>
            <person name="Stainier D."/>
            <person name="Suzuki M.M."/>
            <person name="Tassy O."/>
            <person name="Takatori N."/>
            <person name="Tokuoka M."/>
            <person name="Yagi K."/>
            <person name="Yoshizaki F."/>
            <person name="Wada S."/>
            <person name="Zhang C."/>
            <person name="Hyatt P.D."/>
            <person name="Larimer F."/>
            <person name="Detter C."/>
            <person name="Doggett N."/>
            <person name="Glavina T."/>
            <person name="Hawkins T."/>
            <person name="Richardson P."/>
            <person name="Lucas S."/>
            <person name="Kohara Y."/>
            <person name="Levine M."/>
            <person name="Satoh N."/>
            <person name="Rokhsar D.S."/>
        </authorList>
    </citation>
    <scope>NUCLEOTIDE SEQUENCE [LARGE SCALE GENOMIC DNA]</scope>
</reference>
<reference evidence="14" key="3">
    <citation type="submission" date="2025-08" db="UniProtKB">
        <authorList>
            <consortium name="Ensembl"/>
        </authorList>
    </citation>
    <scope>IDENTIFICATION</scope>
</reference>
<dbReference type="InParanoid" id="F6TZ34"/>
<keyword evidence="15" id="KW-1185">Reference proteome</keyword>
<dbReference type="PANTHER" id="PTHR11153">
    <property type="entry name" value="SIDEROFLEXIN"/>
    <property type="match status" value="1"/>
</dbReference>
<evidence type="ECO:0000256" key="3">
    <source>
        <dbReference type="ARBA" id="ARBA00022448"/>
    </source>
</evidence>
<dbReference type="EMBL" id="EAAA01002581">
    <property type="status" value="NOT_ANNOTATED_CDS"/>
    <property type="molecule type" value="Genomic_DNA"/>
</dbReference>
<dbReference type="GO" id="GO:0022857">
    <property type="term" value="F:transmembrane transporter activity"/>
    <property type="evidence" value="ECO:0000318"/>
    <property type="project" value="GO_Central"/>
</dbReference>
<gene>
    <name evidence="14" type="primary">LOC100185094</name>
</gene>
<comment type="catalytic activity">
    <reaction evidence="10">
        <text>L-alanine(in) = L-alanine(out)</text>
        <dbReference type="Rhea" id="RHEA:70719"/>
        <dbReference type="ChEBI" id="CHEBI:57972"/>
    </reaction>
</comment>
<evidence type="ECO:0000256" key="11">
    <source>
        <dbReference type="ARBA" id="ARBA00036416"/>
    </source>
</evidence>
<evidence type="ECO:0000256" key="2">
    <source>
        <dbReference type="ARBA" id="ARBA00005974"/>
    </source>
</evidence>
<comment type="function">
    <text evidence="12">Amino acid transporter importing serine, an essential substrate of the mitochondrial branch of the one-carbon pathway, into mitochondria. Mitochondrial serine is then converted to glycine and formate, which exits to the cytosol where it is used to generate the charged folates that serve as one-carbon donors. May also transport other amino acids including alanine and cysteine.</text>
</comment>
<reference evidence="14" key="4">
    <citation type="submission" date="2025-09" db="UniProtKB">
        <authorList>
            <consortium name="Ensembl"/>
        </authorList>
    </citation>
    <scope>IDENTIFICATION</scope>
</reference>
<keyword evidence="5" id="KW-0029">Amino-acid transport</keyword>
<protein>
    <recommendedName>
        <fullName evidence="13">Sidoreflexin</fullName>
    </recommendedName>
</protein>
<name>F6TZ34_CIOIN</name>
<keyword evidence="4 13" id="KW-0812">Transmembrane</keyword>
<comment type="subcellular location">
    <subcellularLocation>
        <location evidence="1 13">Mitochondrion membrane</location>
        <topology evidence="1 13">Multi-pass membrane protein</topology>
    </subcellularLocation>
</comment>
<dbReference type="GO" id="GO:0015075">
    <property type="term" value="F:monoatomic ion transmembrane transporter activity"/>
    <property type="evidence" value="ECO:0007669"/>
    <property type="project" value="InterPro"/>
</dbReference>
<dbReference type="GeneTree" id="ENSGT01030000234641"/>
<dbReference type="Proteomes" id="UP000008144">
    <property type="component" value="Chromosome 8"/>
</dbReference>
<organism evidence="14 15">
    <name type="scientific">Ciona intestinalis</name>
    <name type="common">Transparent sea squirt</name>
    <name type="synonym">Ascidia intestinalis</name>
    <dbReference type="NCBI Taxonomy" id="7719"/>
    <lineage>
        <taxon>Eukaryota</taxon>
        <taxon>Metazoa</taxon>
        <taxon>Chordata</taxon>
        <taxon>Tunicata</taxon>
        <taxon>Ascidiacea</taxon>
        <taxon>Phlebobranchia</taxon>
        <taxon>Cionidae</taxon>
        <taxon>Ciona</taxon>
    </lineage>
</organism>
<keyword evidence="8 13" id="KW-0472">Membrane</keyword>
<evidence type="ECO:0000256" key="8">
    <source>
        <dbReference type="ARBA" id="ARBA00023136"/>
    </source>
</evidence>
<dbReference type="AlphaFoldDB" id="F6TZ34"/>
<dbReference type="GO" id="GO:0005743">
    <property type="term" value="C:mitochondrial inner membrane"/>
    <property type="evidence" value="ECO:0000318"/>
    <property type="project" value="GO_Central"/>
</dbReference>
<evidence type="ECO:0000313" key="14">
    <source>
        <dbReference type="Ensembl" id="ENSCINP00000010013.3"/>
    </source>
</evidence>
<evidence type="ECO:0000256" key="10">
    <source>
        <dbReference type="ARBA" id="ARBA00036285"/>
    </source>
</evidence>
<keyword evidence="7 13" id="KW-0496">Mitochondrion</keyword>
<dbReference type="OMA" id="YSEYPIQ"/>
<evidence type="ECO:0000256" key="1">
    <source>
        <dbReference type="ARBA" id="ARBA00004225"/>
    </source>
</evidence>
<dbReference type="Pfam" id="PF03820">
    <property type="entry name" value="SFXNs"/>
    <property type="match status" value="1"/>
</dbReference>
<dbReference type="Ensembl" id="ENSCINT00000010013.3">
    <property type="protein sequence ID" value="ENSCINP00000010013.3"/>
    <property type="gene ID" value="ENSCING00000004833.3"/>
</dbReference>
<evidence type="ECO:0000256" key="12">
    <source>
        <dbReference type="ARBA" id="ARBA00045214"/>
    </source>
</evidence>
<dbReference type="GO" id="GO:0140300">
    <property type="term" value="P:serine import into mitochondrion"/>
    <property type="evidence" value="ECO:0000318"/>
    <property type="project" value="GO_Central"/>
</dbReference>
<evidence type="ECO:0000256" key="6">
    <source>
        <dbReference type="ARBA" id="ARBA00022989"/>
    </source>
</evidence>
<evidence type="ECO:0000256" key="13">
    <source>
        <dbReference type="RuleBase" id="RU362000"/>
    </source>
</evidence>
<proteinExistence type="inferred from homology"/>
<comment type="caution">
    <text evidence="13">Lacks conserved residue(s) required for the propagation of feature annotation.</text>
</comment>
<sequence>MEGSSQINQFSHVDLSKPKWSQEDYVGRAKHFFTVTNPMNVLLSSNDLEAAKKLVTTFKNNEPIPPGTTEEDLWKAKYRYDSAYHPDTKEKMILYGRMSAQVPMNMTITGCMLTFYKTTPAVIFWQWANQSFNAIVNYTNRSGDAPLSTKRILTSYACATSGAVATALALNAMTKKLPALVGRFVPLAAVASANCINIPMMRSRELTEGITISTHDGEVVGESKNAAKKAIVQVTVSRIGMAVPGMVIPPVIMNKLAKGSFLKRFPYMNAPIQVGLVGLSLVFATPLCCALFPQRSSMPVTRLEPELQDDIAKRGLQISDVYFNKGL</sequence>
<reference evidence="14" key="2">
    <citation type="journal article" date="2008" name="Genome Biol.">
        <title>Improved genome assembly and evidence-based global gene model set for the chordate Ciona intestinalis: new insight into intron and operon populations.</title>
        <authorList>
            <person name="Satou Y."/>
            <person name="Mineta K."/>
            <person name="Ogasawara M."/>
            <person name="Sasakura Y."/>
            <person name="Shoguchi E."/>
            <person name="Ueno K."/>
            <person name="Yamada L."/>
            <person name="Matsumoto J."/>
            <person name="Wasserscheid J."/>
            <person name="Dewar K."/>
            <person name="Wiley G.B."/>
            <person name="Macmil S.L."/>
            <person name="Roe B.A."/>
            <person name="Zeller R.W."/>
            <person name="Hastings K.E."/>
            <person name="Lemaire P."/>
            <person name="Lindquist E."/>
            <person name="Endo T."/>
            <person name="Hotta K."/>
            <person name="Inaba K."/>
        </authorList>
    </citation>
    <scope>NUCLEOTIDE SEQUENCE [LARGE SCALE GENOMIC DNA]</scope>
    <source>
        <strain evidence="14">wild type</strain>
    </source>
</reference>
<feature type="transmembrane region" description="Helical" evidence="13">
    <location>
        <begin position="272"/>
        <end position="292"/>
    </location>
</feature>
<dbReference type="HOGENOM" id="CLU_039425_1_0_1"/>
<evidence type="ECO:0000256" key="5">
    <source>
        <dbReference type="ARBA" id="ARBA00022970"/>
    </source>
</evidence>
<keyword evidence="3" id="KW-0813">Transport</keyword>
<comment type="catalytic activity">
    <reaction evidence="9">
        <text>L-cysteine(in) = L-cysteine(out)</text>
        <dbReference type="Rhea" id="RHEA:29655"/>
        <dbReference type="ChEBI" id="CHEBI:35235"/>
    </reaction>
</comment>
<evidence type="ECO:0000256" key="7">
    <source>
        <dbReference type="ARBA" id="ARBA00023128"/>
    </source>
</evidence>
<dbReference type="PANTHER" id="PTHR11153:SF8">
    <property type="entry name" value="SIDEROFLEXIN-1"/>
    <property type="match status" value="1"/>
</dbReference>
<comment type="catalytic activity">
    <reaction evidence="11">
        <text>L-serine(in) = L-serine(out)</text>
        <dbReference type="Rhea" id="RHEA:35031"/>
        <dbReference type="ChEBI" id="CHEBI:33384"/>
    </reaction>
</comment>
<dbReference type="NCBIfam" id="TIGR00798">
    <property type="entry name" value="mtc"/>
    <property type="match status" value="1"/>
</dbReference>